<protein>
    <submittedName>
        <fullName evidence="1">Uncharacterized protein</fullName>
    </submittedName>
</protein>
<dbReference type="EMBL" id="MU277210">
    <property type="protein sequence ID" value="KAI0061774.1"/>
    <property type="molecule type" value="Genomic_DNA"/>
</dbReference>
<organism evidence="1 2">
    <name type="scientific">Artomyces pyxidatus</name>
    <dbReference type="NCBI Taxonomy" id="48021"/>
    <lineage>
        <taxon>Eukaryota</taxon>
        <taxon>Fungi</taxon>
        <taxon>Dikarya</taxon>
        <taxon>Basidiomycota</taxon>
        <taxon>Agaricomycotina</taxon>
        <taxon>Agaricomycetes</taxon>
        <taxon>Russulales</taxon>
        <taxon>Auriscalpiaceae</taxon>
        <taxon>Artomyces</taxon>
    </lineage>
</organism>
<sequence>LRQWMPFRDSFLDEMLRHDGLRSAVIDEESGLPPCHGCGIGAELRCVDCAFSHLYCASCLIGEHRCLPLHRIQRWNGAFFETSSLAAINFVIQCGHDGGPCACPRPMEQQLTVIDTSGIHKVSYNLCGCPTSEGAQPFVQLLRMGWWPATITRPRTVVTFGTLRLFHALTLQGKVNGYDFYKGLVRITDGAGLQDLKSRYKEFMRSVRCFRHLRMAKRAGRGHDPLGILATKPGELVVVCPACPDPETNLPVNWEDDPERWKYALILAVDANFKLKLKRRNKIKDVPLADGWAYFVADREYKAHLAVHTDETELKTCTSTHNAMTAANMPTHKRFSVNGVGAAICSRHTLYRAHGVGDLQKGERYVNMDYVVLSSLGSSASQLQTFFFSYDISCQWSKNFYKRLKTRFPSKAWLADANRNITFLVPKFHLQAHGEPCQIAFSHNYTEGVGRTCGEGIEAGWADTNGAALSTREMSASFRHEALDDFFGAINWRKTVTMGTYLLKSLKNMYAHRLIIYSGTYLLKSLKNIPSDTRGAWEQAVLAWDIDKTRPNPYREPECTNTTANMRLELAQEEAEEASRGIIALHEMSASAFLNAGIELEEQQHVLRLRAAKPHPTSVEKASLQVKRNTLQHRIQTWRTVQQLYMPGTLTMPDVDLSSSQSSTHSTEKAENTKLWLPSELPAALRTAGCSAGLAGKEMRLRTAQADDALHQIRRQLRLRLAWVHEKKIHIDGPGQGAMTRSHATLKRVNEKLQRFVAKYRRARAALVVLAPGGSWEAQLRVLADEDVRSPTKDEEGLGKDKRELSWIWRVQVQDARDIPGENPASEEEVHESMRAEWVQCRAKVRRWREERDTLLEEMRRTVTTLLGRSETWAARVDTRPSTAPDIQRGLNAYALRQAAVNSGLAKSFYKLWAPKVNGFGLSVAWPAALASTESPSDAVALAASQTTPASEDQQVGVGATVPQREEKSDSES</sequence>
<dbReference type="Proteomes" id="UP000814140">
    <property type="component" value="Unassembled WGS sequence"/>
</dbReference>
<feature type="non-terminal residue" evidence="1">
    <location>
        <position position="973"/>
    </location>
</feature>
<feature type="non-terminal residue" evidence="1">
    <location>
        <position position="1"/>
    </location>
</feature>
<reference evidence="1" key="1">
    <citation type="submission" date="2021-03" db="EMBL/GenBank/DDBJ databases">
        <authorList>
            <consortium name="DOE Joint Genome Institute"/>
            <person name="Ahrendt S."/>
            <person name="Looney B.P."/>
            <person name="Miyauchi S."/>
            <person name="Morin E."/>
            <person name="Drula E."/>
            <person name="Courty P.E."/>
            <person name="Chicoki N."/>
            <person name="Fauchery L."/>
            <person name="Kohler A."/>
            <person name="Kuo A."/>
            <person name="Labutti K."/>
            <person name="Pangilinan J."/>
            <person name="Lipzen A."/>
            <person name="Riley R."/>
            <person name="Andreopoulos W."/>
            <person name="He G."/>
            <person name="Johnson J."/>
            <person name="Barry K.W."/>
            <person name="Grigoriev I.V."/>
            <person name="Nagy L."/>
            <person name="Hibbett D."/>
            <person name="Henrissat B."/>
            <person name="Matheny P.B."/>
            <person name="Labbe J."/>
            <person name="Martin F."/>
        </authorList>
    </citation>
    <scope>NUCLEOTIDE SEQUENCE</scope>
    <source>
        <strain evidence="1">HHB10654</strain>
    </source>
</reference>
<gene>
    <name evidence="1" type="ORF">BV25DRAFT_1782391</name>
</gene>
<evidence type="ECO:0000313" key="2">
    <source>
        <dbReference type="Proteomes" id="UP000814140"/>
    </source>
</evidence>
<comment type="caution">
    <text evidence="1">The sequence shown here is derived from an EMBL/GenBank/DDBJ whole genome shotgun (WGS) entry which is preliminary data.</text>
</comment>
<name>A0ACB8SZ69_9AGAM</name>
<accession>A0ACB8SZ69</accession>
<evidence type="ECO:0000313" key="1">
    <source>
        <dbReference type="EMBL" id="KAI0061774.1"/>
    </source>
</evidence>
<keyword evidence="2" id="KW-1185">Reference proteome</keyword>
<reference evidence="1" key="2">
    <citation type="journal article" date="2022" name="New Phytol.">
        <title>Evolutionary transition to the ectomycorrhizal habit in the genomes of a hyperdiverse lineage of mushroom-forming fungi.</title>
        <authorList>
            <person name="Looney B."/>
            <person name="Miyauchi S."/>
            <person name="Morin E."/>
            <person name="Drula E."/>
            <person name="Courty P.E."/>
            <person name="Kohler A."/>
            <person name="Kuo A."/>
            <person name="LaButti K."/>
            <person name="Pangilinan J."/>
            <person name="Lipzen A."/>
            <person name="Riley R."/>
            <person name="Andreopoulos W."/>
            <person name="He G."/>
            <person name="Johnson J."/>
            <person name="Nolan M."/>
            <person name="Tritt A."/>
            <person name="Barry K.W."/>
            <person name="Grigoriev I.V."/>
            <person name="Nagy L.G."/>
            <person name="Hibbett D."/>
            <person name="Henrissat B."/>
            <person name="Matheny P.B."/>
            <person name="Labbe J."/>
            <person name="Martin F.M."/>
        </authorList>
    </citation>
    <scope>NUCLEOTIDE SEQUENCE</scope>
    <source>
        <strain evidence="1">HHB10654</strain>
    </source>
</reference>
<proteinExistence type="predicted"/>